<proteinExistence type="predicted"/>
<keyword evidence="2" id="KW-1185">Reference proteome</keyword>
<evidence type="ECO:0000256" key="1">
    <source>
        <dbReference type="SAM" id="MobiDB-lite"/>
    </source>
</evidence>
<feature type="compositionally biased region" description="Basic residues" evidence="1">
    <location>
        <begin position="1"/>
        <end position="10"/>
    </location>
</feature>
<evidence type="ECO:0000313" key="3">
    <source>
        <dbReference type="WBParaSite" id="TMUE_3000014376.1"/>
    </source>
</evidence>
<dbReference type="AlphaFoldDB" id="A0A5S6R460"/>
<feature type="compositionally biased region" description="Basic residues" evidence="1">
    <location>
        <begin position="41"/>
        <end position="55"/>
    </location>
</feature>
<evidence type="ECO:0000313" key="2">
    <source>
        <dbReference type="Proteomes" id="UP000046395"/>
    </source>
</evidence>
<feature type="region of interest" description="Disordered" evidence="1">
    <location>
        <begin position="1"/>
        <end position="66"/>
    </location>
</feature>
<organism evidence="2 3">
    <name type="scientific">Trichuris muris</name>
    <name type="common">Mouse whipworm</name>
    <dbReference type="NCBI Taxonomy" id="70415"/>
    <lineage>
        <taxon>Eukaryota</taxon>
        <taxon>Metazoa</taxon>
        <taxon>Ecdysozoa</taxon>
        <taxon>Nematoda</taxon>
        <taxon>Enoplea</taxon>
        <taxon>Dorylaimia</taxon>
        <taxon>Trichinellida</taxon>
        <taxon>Trichuridae</taxon>
        <taxon>Trichuris</taxon>
    </lineage>
</organism>
<dbReference type="WBParaSite" id="TMUE_3000014376.1">
    <property type="protein sequence ID" value="TMUE_3000014376.1"/>
    <property type="gene ID" value="WBGene00302196"/>
</dbReference>
<name>A0A5S6R460_TRIMR</name>
<sequence>MSRQKNNRRHPLLDGPVGRPNLSPAASKAACLTSRREAKRIAAHPAPRVHQRRIAKSGGQHGHGGRLARHFSLKLGITNWGGESDFALARGNAASSRSFSEAKKSNTPLLPSAHPADLRDAEKARESIRLLKMAALAGCAPPSYRRRWAQAKAYALANCACKGWPAQKWQPIWPRLLCWMTPRKKR</sequence>
<protein>
    <submittedName>
        <fullName evidence="3">Uncharacterized protein</fullName>
    </submittedName>
</protein>
<dbReference type="Proteomes" id="UP000046395">
    <property type="component" value="Unassembled WGS sequence"/>
</dbReference>
<accession>A0A5S6R460</accession>
<reference evidence="3" key="1">
    <citation type="submission" date="2019-12" db="UniProtKB">
        <authorList>
            <consortium name="WormBaseParasite"/>
        </authorList>
    </citation>
    <scope>IDENTIFICATION</scope>
</reference>